<dbReference type="Pfam" id="PF01780">
    <property type="entry name" value="Ribosomal_L37ae"/>
    <property type="match status" value="1"/>
</dbReference>
<dbReference type="PANTHER" id="PTHR48129">
    <property type="entry name" value="60S RIBOSOMAL PROTEIN L37A"/>
    <property type="match status" value="1"/>
</dbReference>
<sequence length="70" mass="7930">MAKKKGYLKGLGARYGIKIRKKYSIVHRVLKSKRKCPECGSLQFGRQVVGIWSCKKCGFKIAGHAYDIKL</sequence>
<organism evidence="5">
    <name type="scientific">uncultured marine thaumarchaeote KM3_01_F07</name>
    <dbReference type="NCBI Taxonomy" id="1455953"/>
    <lineage>
        <taxon>Archaea</taxon>
        <taxon>Nitrososphaerota</taxon>
        <taxon>environmental samples</taxon>
    </lineage>
</organism>
<dbReference type="InterPro" id="IPR002674">
    <property type="entry name" value="Ribosomal_eL43"/>
</dbReference>
<dbReference type="InterPro" id="IPR011332">
    <property type="entry name" value="Ribosomal_zn-bd"/>
</dbReference>
<dbReference type="EMBL" id="KF900512">
    <property type="protein sequence ID" value="AIE97626.1"/>
    <property type="molecule type" value="Genomic_DNA"/>
</dbReference>
<feature type="binding site" evidence="4">
    <location>
        <position position="36"/>
    </location>
    <ligand>
        <name>Zn(2+)</name>
        <dbReference type="ChEBI" id="CHEBI:29105"/>
    </ligand>
</feature>
<feature type="binding site" evidence="4">
    <location>
        <position position="39"/>
    </location>
    <ligand>
        <name>Zn(2+)</name>
        <dbReference type="ChEBI" id="CHEBI:29105"/>
    </ligand>
</feature>
<keyword evidence="4" id="KW-0699">rRNA-binding</keyword>
<dbReference type="PANTHER" id="PTHR48129:SF1">
    <property type="entry name" value="LARGE RIBOSOMAL SUBUNIT PROTEIN EL43"/>
    <property type="match status" value="1"/>
</dbReference>
<proteinExistence type="inferred from homology"/>
<comment type="subunit">
    <text evidence="4">Part of the 50S ribosomal subunit.</text>
</comment>
<dbReference type="InterPro" id="IPR011331">
    <property type="entry name" value="Ribosomal_eL37/eL43"/>
</dbReference>
<dbReference type="HAMAP" id="MF_00327">
    <property type="entry name" value="Ribosomal_eL43"/>
    <property type="match status" value="1"/>
</dbReference>
<comment type="cofactor">
    <cofactor evidence="4">
        <name>Zn(2+)</name>
        <dbReference type="ChEBI" id="CHEBI:29105"/>
    </cofactor>
    <text evidence="4">Binds 1 zinc ion per subunit.</text>
</comment>
<evidence type="ECO:0000256" key="3">
    <source>
        <dbReference type="ARBA" id="ARBA00023274"/>
    </source>
</evidence>
<dbReference type="AlphaFoldDB" id="A0A075G6Q7"/>
<evidence type="ECO:0000313" key="5">
    <source>
        <dbReference type="EMBL" id="AIE97626.1"/>
    </source>
</evidence>
<evidence type="ECO:0000256" key="1">
    <source>
        <dbReference type="ARBA" id="ARBA00022884"/>
    </source>
</evidence>
<keyword evidence="4" id="KW-0862">Zinc</keyword>
<dbReference type="GO" id="GO:0008270">
    <property type="term" value="F:zinc ion binding"/>
    <property type="evidence" value="ECO:0007669"/>
    <property type="project" value="UniProtKB-UniRule"/>
</dbReference>
<protein>
    <recommendedName>
        <fullName evidence="4">Large ribosomal subunit protein eL43</fullName>
    </recommendedName>
</protein>
<dbReference type="GO" id="GO:0003735">
    <property type="term" value="F:structural constituent of ribosome"/>
    <property type="evidence" value="ECO:0007669"/>
    <property type="project" value="InterPro"/>
</dbReference>
<dbReference type="GO" id="GO:1990904">
    <property type="term" value="C:ribonucleoprotein complex"/>
    <property type="evidence" value="ECO:0007669"/>
    <property type="project" value="UniProtKB-KW"/>
</dbReference>
<keyword evidence="3 4" id="KW-0687">Ribonucleoprotein</keyword>
<evidence type="ECO:0000256" key="4">
    <source>
        <dbReference type="HAMAP-Rule" id="MF_00327"/>
    </source>
</evidence>
<gene>
    <name evidence="5" type="primary">RP-L37Ae</name>
    <name evidence="5" type="synonym">RPL37A</name>
    <name evidence="4" type="synonym">rpl37ae</name>
</gene>
<name>A0A075G6Q7_9ARCH</name>
<keyword evidence="2 4" id="KW-0689">Ribosomal protein</keyword>
<dbReference type="GO" id="GO:0005840">
    <property type="term" value="C:ribosome"/>
    <property type="evidence" value="ECO:0007669"/>
    <property type="project" value="UniProtKB-KW"/>
</dbReference>
<evidence type="ECO:0000256" key="2">
    <source>
        <dbReference type="ARBA" id="ARBA00022980"/>
    </source>
</evidence>
<dbReference type="SUPFAM" id="SSF57829">
    <property type="entry name" value="Zn-binding ribosomal proteins"/>
    <property type="match status" value="1"/>
</dbReference>
<accession>A0A075G6Q7</accession>
<comment type="similarity">
    <text evidence="4">Belongs to the eukaryotic ribosomal protein eL43 family. Putative zinc-binding subfamily.</text>
</comment>
<keyword evidence="1 4" id="KW-0694">RNA-binding</keyword>
<dbReference type="GO" id="GO:0006412">
    <property type="term" value="P:translation"/>
    <property type="evidence" value="ECO:0007669"/>
    <property type="project" value="UniProtKB-UniRule"/>
</dbReference>
<dbReference type="InterPro" id="IPR050522">
    <property type="entry name" value="Ribosomal_protein_eL43"/>
</dbReference>
<keyword evidence="4" id="KW-0479">Metal-binding</keyword>
<dbReference type="Gene3D" id="2.20.25.30">
    <property type="match status" value="1"/>
</dbReference>
<dbReference type="GO" id="GO:0070180">
    <property type="term" value="F:large ribosomal subunit rRNA binding"/>
    <property type="evidence" value="ECO:0007669"/>
    <property type="project" value="UniProtKB-UniRule"/>
</dbReference>
<feature type="binding site" evidence="4">
    <location>
        <position position="54"/>
    </location>
    <ligand>
        <name>Zn(2+)</name>
        <dbReference type="ChEBI" id="CHEBI:29105"/>
    </ligand>
</feature>
<keyword evidence="4" id="KW-0863">Zinc-finger</keyword>
<reference evidence="5" key="1">
    <citation type="journal article" date="2014" name="Genome Biol. Evol.">
        <title>Pangenome evidence for extensive interdomain horizontal transfer affecting lineage core and shell genes in uncultured planktonic thaumarchaeota and euryarchaeota.</title>
        <authorList>
            <person name="Deschamps P."/>
            <person name="Zivanovic Y."/>
            <person name="Moreira D."/>
            <person name="Rodriguez-Valera F."/>
            <person name="Lopez-Garcia P."/>
        </authorList>
    </citation>
    <scope>NUCLEOTIDE SEQUENCE</scope>
</reference>
<feature type="binding site" evidence="4">
    <location>
        <position position="57"/>
    </location>
    <ligand>
        <name>Zn(2+)</name>
        <dbReference type="ChEBI" id="CHEBI:29105"/>
    </ligand>
</feature>
<comment type="function">
    <text evidence="4">Binds to the 23S rRNA.</text>
</comment>
<feature type="zinc finger region" description="C4-type" evidence="4">
    <location>
        <begin position="36"/>
        <end position="57"/>
    </location>
</feature>